<dbReference type="PaxDb" id="29760-VIT_07s0005g03590.t01"/>
<gene>
    <name evidence="1" type="ordered locus">VIT_07s0005g03590</name>
</gene>
<reference evidence="2" key="1">
    <citation type="journal article" date="2007" name="Nature">
        <title>The grapevine genome sequence suggests ancestral hexaploidization in major angiosperm phyla.</title>
        <authorList>
            <consortium name="The French-Italian Public Consortium for Grapevine Genome Characterization."/>
            <person name="Jaillon O."/>
            <person name="Aury J.-M."/>
            <person name="Noel B."/>
            <person name="Policriti A."/>
            <person name="Clepet C."/>
            <person name="Casagrande A."/>
            <person name="Choisne N."/>
            <person name="Aubourg S."/>
            <person name="Vitulo N."/>
            <person name="Jubin C."/>
            <person name="Vezzi A."/>
            <person name="Legeai F."/>
            <person name="Hugueney P."/>
            <person name="Dasilva C."/>
            <person name="Horner D."/>
            <person name="Mica E."/>
            <person name="Jublot D."/>
            <person name="Poulain J."/>
            <person name="Bruyere C."/>
            <person name="Billault A."/>
            <person name="Segurens B."/>
            <person name="Gouyvenoux M."/>
            <person name="Ugarte E."/>
            <person name="Cattonaro F."/>
            <person name="Anthouard V."/>
            <person name="Vico V."/>
            <person name="Del Fabbro C."/>
            <person name="Alaux M."/>
            <person name="Di Gaspero G."/>
            <person name="Dumas V."/>
            <person name="Felice N."/>
            <person name="Paillard S."/>
            <person name="Juman I."/>
            <person name="Moroldo M."/>
            <person name="Scalabrin S."/>
            <person name="Canaguier A."/>
            <person name="Le Clainche I."/>
            <person name="Malacrida G."/>
            <person name="Durand E."/>
            <person name="Pesole G."/>
            <person name="Laucou V."/>
            <person name="Chatelet P."/>
            <person name="Merdinoglu D."/>
            <person name="Delledonne M."/>
            <person name="Pezzotti M."/>
            <person name="Lecharny A."/>
            <person name="Scarpelli C."/>
            <person name="Artiguenave F."/>
            <person name="Pe M.E."/>
            <person name="Valle G."/>
            <person name="Morgante M."/>
            <person name="Caboche M."/>
            <person name="Adam-Blondon A.-F."/>
            <person name="Weissenbach J."/>
            <person name="Quetier F."/>
            <person name="Wincker P."/>
        </authorList>
    </citation>
    <scope>NUCLEOTIDE SEQUENCE [LARGE SCALE GENOMIC DNA]</scope>
    <source>
        <strain evidence="2">cv. Pinot noir / PN40024</strain>
    </source>
</reference>
<dbReference type="EMBL" id="FN596502">
    <property type="protein sequence ID" value="CBI37131.3"/>
    <property type="molecule type" value="Genomic_DNA"/>
</dbReference>
<dbReference type="InParanoid" id="D7U314"/>
<dbReference type="AlphaFoldDB" id="D7U314"/>
<keyword evidence="2" id="KW-1185">Reference proteome</keyword>
<sequence>MDIESLFIHNLDKHNKYFRIVETRTLCESRSPKGRVGNFSDRRSECFSLEMENLQPYLLLHICNPTQASFCSSNGKEALKAGSPQQTSFKNFIVQTLSTTKKVLLLKSSHPLLIAFHNSTP</sequence>
<evidence type="ECO:0000313" key="1">
    <source>
        <dbReference type="EMBL" id="CBI37131.3"/>
    </source>
</evidence>
<name>D7U314_VITVI</name>
<organism evidence="1 2">
    <name type="scientific">Vitis vinifera</name>
    <name type="common">Grape</name>
    <dbReference type="NCBI Taxonomy" id="29760"/>
    <lineage>
        <taxon>Eukaryota</taxon>
        <taxon>Viridiplantae</taxon>
        <taxon>Streptophyta</taxon>
        <taxon>Embryophyta</taxon>
        <taxon>Tracheophyta</taxon>
        <taxon>Spermatophyta</taxon>
        <taxon>Magnoliopsida</taxon>
        <taxon>eudicotyledons</taxon>
        <taxon>Gunneridae</taxon>
        <taxon>Pentapetalae</taxon>
        <taxon>rosids</taxon>
        <taxon>Vitales</taxon>
        <taxon>Vitaceae</taxon>
        <taxon>Viteae</taxon>
        <taxon>Vitis</taxon>
    </lineage>
</organism>
<proteinExistence type="predicted"/>
<evidence type="ECO:0000313" key="2">
    <source>
        <dbReference type="Proteomes" id="UP000009183"/>
    </source>
</evidence>
<dbReference type="HOGENOM" id="CLU_2042331_0_0_1"/>
<protein>
    <submittedName>
        <fullName evidence="1">Uncharacterized protein</fullName>
    </submittedName>
</protein>
<accession>D7U314</accession>
<dbReference type="Proteomes" id="UP000009183">
    <property type="component" value="Chromosome 7"/>
</dbReference>